<sequence length="47" mass="4931">MVTVRHDSVTGCPEALAQKAMQPLTTLPVQGGTIGVVHVAWKSSLKS</sequence>
<dbReference type="AlphaFoldDB" id="M4REL7"/>
<reference evidence="1 2" key="1">
    <citation type="journal article" date="2013" name="Genome Announc.">
        <title>Complete Genome Sequence of the Probiotic Bifidobacterium thermophilum Strain RBL67.</title>
        <authorList>
            <person name="Jans C."/>
            <person name="Lacroix C."/>
            <person name="Follador R."/>
            <person name="Stevens M.J."/>
        </authorList>
    </citation>
    <scope>NUCLEOTIDE SEQUENCE [LARGE SCALE GENOMIC DNA]</scope>
    <source>
        <strain evidence="1 2">RBL67</strain>
    </source>
</reference>
<accession>M4REL7</accession>
<proteinExistence type="predicted"/>
<dbReference type="KEGG" id="btp:D805_0726"/>
<dbReference type="HOGENOM" id="CLU_3165158_0_0_11"/>
<dbReference type="PATRIC" id="fig|1254439.12.peg.721"/>
<evidence type="ECO:0000313" key="1">
    <source>
        <dbReference type="EMBL" id="AGH40993.1"/>
    </source>
</evidence>
<name>M4REL7_9BIFI</name>
<organism evidence="1 2">
    <name type="scientific">Bifidobacterium thermophilum RBL67</name>
    <dbReference type="NCBI Taxonomy" id="1254439"/>
    <lineage>
        <taxon>Bacteria</taxon>
        <taxon>Bacillati</taxon>
        <taxon>Actinomycetota</taxon>
        <taxon>Actinomycetes</taxon>
        <taxon>Bifidobacteriales</taxon>
        <taxon>Bifidobacteriaceae</taxon>
        <taxon>Bifidobacterium</taxon>
    </lineage>
</organism>
<evidence type="ECO:0000313" key="2">
    <source>
        <dbReference type="Proteomes" id="UP000011835"/>
    </source>
</evidence>
<keyword evidence="2" id="KW-1185">Reference proteome</keyword>
<dbReference type="EMBL" id="CP004346">
    <property type="protein sequence ID" value="AGH40993.1"/>
    <property type="molecule type" value="Genomic_DNA"/>
</dbReference>
<gene>
    <name evidence="1" type="ORF">D805_0726</name>
</gene>
<protein>
    <submittedName>
        <fullName evidence="1">Uncharacterized protein</fullName>
    </submittedName>
</protein>
<dbReference type="Proteomes" id="UP000011835">
    <property type="component" value="Chromosome"/>
</dbReference>